<dbReference type="EMBL" id="JACMSC010000001">
    <property type="protein sequence ID" value="KAG6536180.1"/>
    <property type="molecule type" value="Genomic_DNA"/>
</dbReference>
<evidence type="ECO:0000256" key="5">
    <source>
        <dbReference type="ARBA" id="ARBA00022741"/>
    </source>
</evidence>
<evidence type="ECO:0000313" key="10">
    <source>
        <dbReference type="EMBL" id="KAG6536180.1"/>
    </source>
</evidence>
<evidence type="ECO:0000256" key="1">
    <source>
        <dbReference type="ARBA" id="ARBA00004167"/>
    </source>
</evidence>
<evidence type="ECO:0000256" key="3">
    <source>
        <dbReference type="ARBA" id="ARBA00022679"/>
    </source>
</evidence>
<keyword evidence="4" id="KW-0812">Transmembrane</keyword>
<keyword evidence="2" id="KW-0597">Phosphoprotein</keyword>
<dbReference type="PANTHER" id="PTHR47984:SF14">
    <property type="entry name" value="OS01G0323000 PROTEIN"/>
    <property type="match status" value="1"/>
</dbReference>
<dbReference type="InterPro" id="IPR052232">
    <property type="entry name" value="RLK_Ser/Thr-Kinase"/>
</dbReference>
<evidence type="ECO:0000256" key="7">
    <source>
        <dbReference type="ARBA" id="ARBA00022840"/>
    </source>
</evidence>
<keyword evidence="7" id="KW-0067">ATP-binding</keyword>
<dbReference type="GO" id="GO:0016301">
    <property type="term" value="F:kinase activity"/>
    <property type="evidence" value="ECO:0007669"/>
    <property type="project" value="UniProtKB-KW"/>
</dbReference>
<organism evidence="10 11">
    <name type="scientific">Zingiber officinale</name>
    <name type="common">Ginger</name>
    <name type="synonym">Amomum zingiber</name>
    <dbReference type="NCBI Taxonomy" id="94328"/>
    <lineage>
        <taxon>Eukaryota</taxon>
        <taxon>Viridiplantae</taxon>
        <taxon>Streptophyta</taxon>
        <taxon>Embryophyta</taxon>
        <taxon>Tracheophyta</taxon>
        <taxon>Spermatophyta</taxon>
        <taxon>Magnoliopsida</taxon>
        <taxon>Liliopsida</taxon>
        <taxon>Zingiberales</taxon>
        <taxon>Zingiberaceae</taxon>
        <taxon>Zingiber</taxon>
    </lineage>
</organism>
<evidence type="ECO:0000256" key="6">
    <source>
        <dbReference type="ARBA" id="ARBA00022777"/>
    </source>
</evidence>
<sequence length="230" mass="26107">MEVFSSTVPHHRHSTFLFPISTFLRLSPSVCRYLPPADAVDSSRRCRRPRSKKGRCSKDPATLCFFPRLQGAAGQLLGVIRPSPEELEGDRDVGSSKHHTRDFQQWVVSFTRSTSNENDNFNVQDDLNGFEDDLEEEVDKMLGVGKSHITTHMMDTFGYVALEDANSRCLNEKSNIYNFGVLLLEAITRRGPIDYRDPPNEVNLVDWLVEPKVVYQDIKSNNILIDGGLY</sequence>
<evidence type="ECO:0000256" key="4">
    <source>
        <dbReference type="ARBA" id="ARBA00022692"/>
    </source>
</evidence>
<dbReference type="PANTHER" id="PTHR47984">
    <property type="entry name" value="OS01G0323000 PROTEIN"/>
    <property type="match status" value="1"/>
</dbReference>
<dbReference type="GO" id="GO:0016020">
    <property type="term" value="C:membrane"/>
    <property type="evidence" value="ECO:0007669"/>
    <property type="project" value="UniProtKB-SubCell"/>
</dbReference>
<gene>
    <name evidence="10" type="ORF">ZIOFF_001229</name>
</gene>
<keyword evidence="3" id="KW-0808">Transferase</keyword>
<keyword evidence="6" id="KW-0418">Kinase</keyword>
<evidence type="ECO:0000256" key="9">
    <source>
        <dbReference type="ARBA" id="ARBA00023136"/>
    </source>
</evidence>
<name>A0A8J5IJB5_ZINOF</name>
<dbReference type="SUPFAM" id="SSF56112">
    <property type="entry name" value="Protein kinase-like (PK-like)"/>
    <property type="match status" value="1"/>
</dbReference>
<evidence type="ECO:0000256" key="2">
    <source>
        <dbReference type="ARBA" id="ARBA00022553"/>
    </source>
</evidence>
<accession>A0A8J5IJB5</accession>
<evidence type="ECO:0008006" key="12">
    <source>
        <dbReference type="Google" id="ProtNLM"/>
    </source>
</evidence>
<proteinExistence type="predicted"/>
<protein>
    <recommendedName>
        <fullName evidence="12">Protein kinase domain-containing protein</fullName>
    </recommendedName>
</protein>
<dbReference type="AlphaFoldDB" id="A0A8J5IJB5"/>
<dbReference type="InterPro" id="IPR011009">
    <property type="entry name" value="Kinase-like_dom_sf"/>
</dbReference>
<dbReference type="Proteomes" id="UP000734854">
    <property type="component" value="Unassembled WGS sequence"/>
</dbReference>
<keyword evidence="5" id="KW-0547">Nucleotide-binding</keyword>
<dbReference type="GO" id="GO:0005524">
    <property type="term" value="F:ATP binding"/>
    <property type="evidence" value="ECO:0007669"/>
    <property type="project" value="UniProtKB-KW"/>
</dbReference>
<comment type="caution">
    <text evidence="10">The sequence shown here is derived from an EMBL/GenBank/DDBJ whole genome shotgun (WGS) entry which is preliminary data.</text>
</comment>
<reference evidence="10 11" key="1">
    <citation type="submission" date="2020-08" db="EMBL/GenBank/DDBJ databases">
        <title>Plant Genome Project.</title>
        <authorList>
            <person name="Zhang R.-G."/>
        </authorList>
    </citation>
    <scope>NUCLEOTIDE SEQUENCE [LARGE SCALE GENOMIC DNA]</scope>
    <source>
        <tissue evidence="10">Rhizome</tissue>
    </source>
</reference>
<evidence type="ECO:0000313" key="11">
    <source>
        <dbReference type="Proteomes" id="UP000734854"/>
    </source>
</evidence>
<keyword evidence="9" id="KW-0472">Membrane</keyword>
<dbReference type="Gene3D" id="1.10.510.10">
    <property type="entry name" value="Transferase(Phosphotransferase) domain 1"/>
    <property type="match status" value="1"/>
</dbReference>
<keyword evidence="11" id="KW-1185">Reference proteome</keyword>
<keyword evidence="8" id="KW-1133">Transmembrane helix</keyword>
<evidence type="ECO:0000256" key="8">
    <source>
        <dbReference type="ARBA" id="ARBA00022989"/>
    </source>
</evidence>
<comment type="subcellular location">
    <subcellularLocation>
        <location evidence="1">Membrane</location>
        <topology evidence="1">Single-pass membrane protein</topology>
    </subcellularLocation>
</comment>